<dbReference type="Proteomes" id="UP000824219">
    <property type="component" value="Linkage Group LG25"/>
</dbReference>
<organism evidence="1 2">
    <name type="scientific">Hemibagrus wyckioides</name>
    <dbReference type="NCBI Taxonomy" id="337641"/>
    <lineage>
        <taxon>Eukaryota</taxon>
        <taxon>Metazoa</taxon>
        <taxon>Chordata</taxon>
        <taxon>Craniata</taxon>
        <taxon>Vertebrata</taxon>
        <taxon>Euteleostomi</taxon>
        <taxon>Actinopterygii</taxon>
        <taxon>Neopterygii</taxon>
        <taxon>Teleostei</taxon>
        <taxon>Ostariophysi</taxon>
        <taxon>Siluriformes</taxon>
        <taxon>Bagridae</taxon>
        <taxon>Hemibagrus</taxon>
    </lineage>
</organism>
<sequence length="74" mass="8491">MILDTNNWVLSQCRKPQRYDPTGSRVFVLLENEVDRLISTHQVSSGCVQISIHRSPYNPLISVFSNPQIYILDS</sequence>
<evidence type="ECO:0000313" key="1">
    <source>
        <dbReference type="EMBL" id="KAG7316556.1"/>
    </source>
</evidence>
<dbReference type="EMBL" id="JAHKSW010000025">
    <property type="protein sequence ID" value="KAG7316556.1"/>
    <property type="molecule type" value="Genomic_DNA"/>
</dbReference>
<keyword evidence="2" id="KW-1185">Reference proteome</keyword>
<name>A0A9D3N4N7_9TELE</name>
<dbReference type="AlphaFoldDB" id="A0A9D3N4N7"/>
<proteinExistence type="predicted"/>
<evidence type="ECO:0000313" key="2">
    <source>
        <dbReference type="Proteomes" id="UP000824219"/>
    </source>
</evidence>
<protein>
    <submittedName>
        <fullName evidence="1">Uncharacterized protein</fullName>
    </submittedName>
</protein>
<accession>A0A9D3N4N7</accession>
<comment type="caution">
    <text evidence="1">The sequence shown here is derived from an EMBL/GenBank/DDBJ whole genome shotgun (WGS) entry which is preliminary data.</text>
</comment>
<reference evidence="1 2" key="1">
    <citation type="submission" date="2021-06" db="EMBL/GenBank/DDBJ databases">
        <title>Chromosome-level genome assembly of the red-tail catfish (Hemibagrus wyckioides).</title>
        <authorList>
            <person name="Shao F."/>
        </authorList>
    </citation>
    <scope>NUCLEOTIDE SEQUENCE [LARGE SCALE GENOMIC DNA]</scope>
    <source>
        <strain evidence="1">EC202008001</strain>
        <tissue evidence="1">Blood</tissue>
    </source>
</reference>
<gene>
    <name evidence="1" type="ORF">KOW79_020097</name>
</gene>